<gene>
    <name evidence="1" type="ORF">LPB137_05195</name>
</gene>
<dbReference type="KEGG" id="alp:LPB137_05195"/>
<evidence type="ECO:0000313" key="1">
    <source>
        <dbReference type="EMBL" id="APW65285.1"/>
    </source>
</evidence>
<dbReference type="Pfam" id="PF14281">
    <property type="entry name" value="PDDEXK_4"/>
    <property type="match status" value="1"/>
</dbReference>
<evidence type="ECO:0000313" key="2">
    <source>
        <dbReference type="Proteomes" id="UP000186074"/>
    </source>
</evidence>
<keyword evidence="2" id="KW-1185">Reference proteome</keyword>
<evidence type="ECO:0008006" key="3">
    <source>
        <dbReference type="Google" id="ProtNLM"/>
    </source>
</evidence>
<dbReference type="AlphaFoldDB" id="A0A1P8KL81"/>
<accession>A0A1P8KL81</accession>
<proteinExistence type="predicted"/>
<reference evidence="1 2" key="1">
    <citation type="submission" date="2017-01" db="EMBL/GenBank/DDBJ databases">
        <title>Genome sequencing of Arcobacter sp. LPB0137.</title>
        <authorList>
            <person name="Lee G.-W."/>
            <person name="Yi H."/>
        </authorList>
    </citation>
    <scope>NUCLEOTIDE SEQUENCE [LARGE SCALE GENOMIC DNA]</scope>
    <source>
        <strain evidence="1 2">LPB0137</strain>
    </source>
</reference>
<dbReference type="InterPro" id="IPR029470">
    <property type="entry name" value="PDDEXK_4"/>
</dbReference>
<organism evidence="1 2">
    <name type="scientific">Poseidonibacter parvus</name>
    <dbReference type="NCBI Taxonomy" id="1850254"/>
    <lineage>
        <taxon>Bacteria</taxon>
        <taxon>Pseudomonadati</taxon>
        <taxon>Campylobacterota</taxon>
        <taxon>Epsilonproteobacteria</taxon>
        <taxon>Campylobacterales</taxon>
        <taxon>Arcobacteraceae</taxon>
        <taxon>Poseidonibacter</taxon>
    </lineage>
</organism>
<dbReference type="Proteomes" id="UP000186074">
    <property type="component" value="Chromosome"/>
</dbReference>
<name>A0A1P8KL81_9BACT</name>
<dbReference type="EMBL" id="CP019070">
    <property type="protein sequence ID" value="APW65285.1"/>
    <property type="molecule type" value="Genomic_DNA"/>
</dbReference>
<sequence length="174" mass="20376">MNESKIIDFFEDMKNFKEKQTKQKQRGLNDYNLLTTVLNAHDEVRLHSRVIGSFLDINGLHYQGSLFLEKFLSILDVKDFEFDIDNSKLVLEYNNIDLYLTDGQKHIIIENKVYAYDQENQIKRYIELIKEENGELVSSAIQKCTNMQCKSAPLCNTYLLEIFNNPASLFCFNL</sequence>
<protein>
    <recommendedName>
        <fullName evidence="3">PD-(D/E)XK nuclease superfamily protein</fullName>
    </recommendedName>
</protein>
<dbReference type="OrthoDB" id="6346224at2"/>
<dbReference type="RefSeq" id="WP_076085327.1">
    <property type="nucleotide sequence ID" value="NZ_CP019070.1"/>
</dbReference>